<dbReference type="EMBL" id="BSXT01006679">
    <property type="protein sequence ID" value="GMF62804.1"/>
    <property type="molecule type" value="Genomic_DNA"/>
</dbReference>
<keyword evidence="3" id="KW-0560">Oxidoreductase</keyword>
<reference evidence="5" key="1">
    <citation type="submission" date="2023-04" db="EMBL/GenBank/DDBJ databases">
        <title>Phytophthora fragariaefolia NBRC 109709.</title>
        <authorList>
            <person name="Ichikawa N."/>
            <person name="Sato H."/>
            <person name="Tonouchi N."/>
        </authorList>
    </citation>
    <scope>NUCLEOTIDE SEQUENCE</scope>
    <source>
        <strain evidence="5">NBRC 109709</strain>
    </source>
</reference>
<evidence type="ECO:0000256" key="3">
    <source>
        <dbReference type="ARBA" id="ARBA00023002"/>
    </source>
</evidence>
<keyword evidence="6" id="KW-1185">Reference proteome</keyword>
<keyword evidence="2" id="KW-0479">Metal-binding</keyword>
<dbReference type="AlphaFoldDB" id="A0A9W6YBL5"/>
<proteinExistence type="inferred from homology"/>
<dbReference type="Pfam" id="PF00067">
    <property type="entry name" value="p450"/>
    <property type="match status" value="1"/>
</dbReference>
<evidence type="ECO:0000256" key="4">
    <source>
        <dbReference type="ARBA" id="ARBA00023004"/>
    </source>
</evidence>
<dbReference type="OrthoDB" id="88723at2759"/>
<dbReference type="Gene3D" id="1.10.630.10">
    <property type="entry name" value="Cytochrome P450"/>
    <property type="match status" value="1"/>
</dbReference>
<keyword evidence="4" id="KW-0408">Iron</keyword>
<dbReference type="GO" id="GO:0004497">
    <property type="term" value="F:monooxygenase activity"/>
    <property type="evidence" value="ECO:0007669"/>
    <property type="project" value="InterPro"/>
</dbReference>
<dbReference type="InterPro" id="IPR001128">
    <property type="entry name" value="Cyt_P450"/>
</dbReference>
<comment type="similarity">
    <text evidence="1">Belongs to the cytochrome P450 family.</text>
</comment>
<dbReference type="GO" id="GO:0005506">
    <property type="term" value="F:iron ion binding"/>
    <property type="evidence" value="ECO:0007669"/>
    <property type="project" value="InterPro"/>
</dbReference>
<evidence type="ECO:0000256" key="2">
    <source>
        <dbReference type="ARBA" id="ARBA00022723"/>
    </source>
</evidence>
<dbReference type="Proteomes" id="UP001165121">
    <property type="component" value="Unassembled WGS sequence"/>
</dbReference>
<sequence length="185" mass="20637">MLTLSTIKLEHPVCHAIAATGILLLPLMVQLARCTSSLSKLEAAAERTDSKPERQEAARPSWTLPLLHNTLGLILGRNSIHEWITQNCEQLEGKPFTIKVLGLPEIVVVSTPEAFEDVLKHQFMNFPKGPHYNENMKDLLGEGIIAVDGVKWAHQRDVARGLFRAKELRECMVEVIDHPSHHGST</sequence>
<dbReference type="InterPro" id="IPR036396">
    <property type="entry name" value="Cyt_P450_sf"/>
</dbReference>
<accession>A0A9W6YBL5</accession>
<name>A0A9W6YBL5_9STRA</name>
<dbReference type="GO" id="GO:0020037">
    <property type="term" value="F:heme binding"/>
    <property type="evidence" value="ECO:0007669"/>
    <property type="project" value="InterPro"/>
</dbReference>
<gene>
    <name evidence="5" type="ORF">Pfra01_002737900</name>
</gene>
<organism evidence="5 6">
    <name type="scientific">Phytophthora fragariaefolia</name>
    <dbReference type="NCBI Taxonomy" id="1490495"/>
    <lineage>
        <taxon>Eukaryota</taxon>
        <taxon>Sar</taxon>
        <taxon>Stramenopiles</taxon>
        <taxon>Oomycota</taxon>
        <taxon>Peronosporomycetes</taxon>
        <taxon>Peronosporales</taxon>
        <taxon>Peronosporaceae</taxon>
        <taxon>Phytophthora</taxon>
    </lineage>
</organism>
<protein>
    <submittedName>
        <fullName evidence="5">Unnamed protein product</fullName>
    </submittedName>
</protein>
<evidence type="ECO:0000313" key="6">
    <source>
        <dbReference type="Proteomes" id="UP001165121"/>
    </source>
</evidence>
<evidence type="ECO:0000313" key="5">
    <source>
        <dbReference type="EMBL" id="GMF62804.1"/>
    </source>
</evidence>
<comment type="caution">
    <text evidence="5">The sequence shown here is derived from an EMBL/GenBank/DDBJ whole genome shotgun (WGS) entry which is preliminary data.</text>
</comment>
<dbReference type="GO" id="GO:0016705">
    <property type="term" value="F:oxidoreductase activity, acting on paired donors, with incorporation or reduction of molecular oxygen"/>
    <property type="evidence" value="ECO:0007669"/>
    <property type="project" value="InterPro"/>
</dbReference>
<dbReference type="PANTHER" id="PTHR24296">
    <property type="entry name" value="CYTOCHROME P450"/>
    <property type="match status" value="1"/>
</dbReference>
<dbReference type="SUPFAM" id="SSF48264">
    <property type="entry name" value="Cytochrome P450"/>
    <property type="match status" value="1"/>
</dbReference>
<evidence type="ECO:0000256" key="1">
    <source>
        <dbReference type="ARBA" id="ARBA00010617"/>
    </source>
</evidence>